<dbReference type="InterPro" id="IPR032675">
    <property type="entry name" value="LRR_dom_sf"/>
</dbReference>
<dbReference type="SMART" id="SM00369">
    <property type="entry name" value="LRR_TYP"/>
    <property type="match status" value="6"/>
</dbReference>
<keyword evidence="5" id="KW-0723">Serine/threonine-protein kinase</keyword>
<dbReference type="GO" id="GO:0005524">
    <property type="term" value="F:ATP binding"/>
    <property type="evidence" value="ECO:0007669"/>
    <property type="project" value="UniProtKB-UniRule"/>
</dbReference>
<evidence type="ECO:0000256" key="7">
    <source>
        <dbReference type="ARBA" id="ARBA00022614"/>
    </source>
</evidence>
<keyword evidence="16 21" id="KW-0472">Membrane</keyword>
<dbReference type="Gene3D" id="3.80.10.10">
    <property type="entry name" value="Ribonuclease Inhibitor"/>
    <property type="match status" value="3"/>
</dbReference>
<dbReference type="FunFam" id="3.30.200.20:FF:000530">
    <property type="entry name" value="receptor protein-tyrosine kinase CEPR1"/>
    <property type="match status" value="1"/>
</dbReference>
<accession>A0A6P8C5C7</accession>
<dbReference type="GO" id="GO:0005886">
    <property type="term" value="C:plasma membrane"/>
    <property type="evidence" value="ECO:0007669"/>
    <property type="project" value="UniProtKB-SubCell"/>
</dbReference>
<keyword evidence="11" id="KW-0677">Repeat</keyword>
<feature type="domain" description="Protein kinase" evidence="23">
    <location>
        <begin position="701"/>
        <end position="984"/>
    </location>
</feature>
<evidence type="ECO:0000256" key="20">
    <source>
        <dbReference type="SAM" id="MobiDB-lite"/>
    </source>
</evidence>
<evidence type="ECO:0000313" key="25">
    <source>
        <dbReference type="RefSeq" id="XP_031376926.1"/>
    </source>
</evidence>
<dbReference type="GO" id="GO:0048367">
    <property type="term" value="P:shoot system development"/>
    <property type="evidence" value="ECO:0007669"/>
    <property type="project" value="UniProtKB-ARBA"/>
</dbReference>
<evidence type="ECO:0000256" key="2">
    <source>
        <dbReference type="ARBA" id="ARBA00008684"/>
    </source>
</evidence>
<dbReference type="SUPFAM" id="SSF52058">
    <property type="entry name" value="L domain-like"/>
    <property type="match status" value="1"/>
</dbReference>
<evidence type="ECO:0000256" key="19">
    <source>
        <dbReference type="PROSITE-ProRule" id="PRU10141"/>
    </source>
</evidence>
<dbReference type="SMART" id="SM00220">
    <property type="entry name" value="S_TKc"/>
    <property type="match status" value="1"/>
</dbReference>
<feature type="chain" id="PRO_5028115635" evidence="22">
    <location>
        <begin position="21"/>
        <end position="1015"/>
    </location>
</feature>
<evidence type="ECO:0000256" key="13">
    <source>
        <dbReference type="ARBA" id="ARBA00022777"/>
    </source>
</evidence>
<dbReference type="PANTHER" id="PTHR48056:SF81">
    <property type="entry name" value="RECEPTOR PROTEIN-TYROSINE KINASE CEPR1"/>
    <property type="match status" value="1"/>
</dbReference>
<dbReference type="Gene3D" id="3.30.200.20">
    <property type="entry name" value="Phosphorylase Kinase, domain 1"/>
    <property type="match status" value="1"/>
</dbReference>
<dbReference type="Pfam" id="PF08263">
    <property type="entry name" value="LRRNT_2"/>
    <property type="match status" value="1"/>
</dbReference>
<dbReference type="OrthoDB" id="642113at2759"/>
<dbReference type="FunFam" id="3.80.10.10:FF:000515">
    <property type="entry name" value="Leucine-rich repeat receptor-like protein kinase"/>
    <property type="match status" value="1"/>
</dbReference>
<feature type="transmembrane region" description="Helical" evidence="21">
    <location>
        <begin position="639"/>
        <end position="658"/>
    </location>
</feature>
<keyword evidence="14 19" id="KW-0067">ATP-binding</keyword>
<dbReference type="PROSITE" id="PS00107">
    <property type="entry name" value="PROTEIN_KINASE_ATP"/>
    <property type="match status" value="1"/>
</dbReference>
<keyword evidence="7" id="KW-0433">Leucine-rich repeat</keyword>
<gene>
    <name evidence="25" type="primary">LOC116192506</name>
</gene>
<keyword evidence="25" id="KW-0829">Tyrosine-protein kinase</keyword>
<feature type="binding site" evidence="19">
    <location>
        <position position="738"/>
    </location>
    <ligand>
        <name>ATP</name>
        <dbReference type="ChEBI" id="CHEBI:30616"/>
    </ligand>
</feature>
<dbReference type="InterPro" id="IPR008271">
    <property type="entry name" value="Ser/Thr_kinase_AS"/>
</dbReference>
<evidence type="ECO:0000256" key="15">
    <source>
        <dbReference type="ARBA" id="ARBA00022989"/>
    </source>
</evidence>
<keyword evidence="13 25" id="KW-0418">Kinase</keyword>
<proteinExistence type="inferred from homology"/>
<evidence type="ECO:0000256" key="5">
    <source>
        <dbReference type="ARBA" id="ARBA00022527"/>
    </source>
</evidence>
<reference evidence="24" key="1">
    <citation type="journal article" date="2020" name="Plant Biotechnol. J.">
        <title>The pomegranate (Punica granatum L.) draft genome dissects genetic divergence between soft- and hard-seeded cultivars.</title>
        <authorList>
            <person name="Luo X."/>
            <person name="Li H."/>
            <person name="Wu Z."/>
            <person name="Yao W."/>
            <person name="Zhao P."/>
            <person name="Cao D."/>
            <person name="Yu H."/>
            <person name="Li K."/>
            <person name="Poudel K."/>
            <person name="Zhao D."/>
            <person name="Zhang F."/>
            <person name="Xia X."/>
            <person name="Chen L."/>
            <person name="Wang Q."/>
            <person name="Jing D."/>
            <person name="Cao S."/>
        </authorList>
    </citation>
    <scope>NUCLEOTIDE SEQUENCE [LARGE SCALE GENOMIC DNA]</scope>
    <source>
        <strain evidence="24">cv. Tunisia</strain>
    </source>
</reference>
<keyword evidence="9 21" id="KW-0812">Transmembrane</keyword>
<evidence type="ECO:0000256" key="22">
    <source>
        <dbReference type="SAM" id="SignalP"/>
    </source>
</evidence>
<evidence type="ECO:0000256" key="21">
    <source>
        <dbReference type="SAM" id="Phobius"/>
    </source>
</evidence>
<evidence type="ECO:0000256" key="12">
    <source>
        <dbReference type="ARBA" id="ARBA00022741"/>
    </source>
</evidence>
<evidence type="ECO:0000256" key="6">
    <source>
        <dbReference type="ARBA" id="ARBA00022553"/>
    </source>
</evidence>
<keyword evidence="3" id="KW-0217">Developmental protein</keyword>
<keyword evidence="8" id="KW-0808">Transferase</keyword>
<dbReference type="GO" id="GO:0004713">
    <property type="term" value="F:protein tyrosine kinase activity"/>
    <property type="evidence" value="ECO:0007669"/>
    <property type="project" value="UniProtKB-KW"/>
</dbReference>
<evidence type="ECO:0000256" key="9">
    <source>
        <dbReference type="ARBA" id="ARBA00022692"/>
    </source>
</evidence>
<dbReference type="SUPFAM" id="SSF52047">
    <property type="entry name" value="RNI-like"/>
    <property type="match status" value="1"/>
</dbReference>
<dbReference type="Pfam" id="PF00560">
    <property type="entry name" value="LRR_1"/>
    <property type="match status" value="4"/>
</dbReference>
<dbReference type="FunFam" id="3.80.10.10:FF:000330">
    <property type="entry name" value="Receptor protein-tyrosine kinase CEPR1"/>
    <property type="match status" value="1"/>
</dbReference>
<keyword evidence="15 21" id="KW-1133">Transmembrane helix</keyword>
<evidence type="ECO:0000259" key="23">
    <source>
        <dbReference type="PROSITE" id="PS50011"/>
    </source>
</evidence>
<organism evidence="24 25">
    <name type="scientific">Punica granatum</name>
    <name type="common">Pomegranate</name>
    <dbReference type="NCBI Taxonomy" id="22663"/>
    <lineage>
        <taxon>Eukaryota</taxon>
        <taxon>Viridiplantae</taxon>
        <taxon>Streptophyta</taxon>
        <taxon>Embryophyta</taxon>
        <taxon>Tracheophyta</taxon>
        <taxon>Spermatophyta</taxon>
        <taxon>Magnoliopsida</taxon>
        <taxon>eudicotyledons</taxon>
        <taxon>Gunneridae</taxon>
        <taxon>Pentapetalae</taxon>
        <taxon>rosids</taxon>
        <taxon>malvids</taxon>
        <taxon>Myrtales</taxon>
        <taxon>Lythraceae</taxon>
        <taxon>Punica</taxon>
    </lineage>
</organism>
<keyword evidence="6" id="KW-0597">Phosphoprotein</keyword>
<dbReference type="AlphaFoldDB" id="A0A6P8C5C7"/>
<dbReference type="PROSITE" id="PS00108">
    <property type="entry name" value="PROTEIN_KINASE_ST"/>
    <property type="match status" value="1"/>
</dbReference>
<keyword evidence="4" id="KW-1003">Cell membrane</keyword>
<dbReference type="GO" id="GO:0009791">
    <property type="term" value="P:post-embryonic development"/>
    <property type="evidence" value="ECO:0007669"/>
    <property type="project" value="UniProtKB-ARBA"/>
</dbReference>
<dbReference type="Gene3D" id="1.10.510.10">
    <property type="entry name" value="Transferase(Phosphotransferase) domain 1"/>
    <property type="match status" value="1"/>
</dbReference>
<dbReference type="RefSeq" id="XP_031376926.1">
    <property type="nucleotide sequence ID" value="XM_031521066.1"/>
</dbReference>
<dbReference type="FunFam" id="1.10.510.10:FF:000632">
    <property type="entry name" value="leucine-rich repeat receptor-like protein kinase TDR"/>
    <property type="match status" value="1"/>
</dbReference>
<dbReference type="InterPro" id="IPR001611">
    <property type="entry name" value="Leu-rich_rpt"/>
</dbReference>
<name>A0A6P8C5C7_PUNGR</name>
<reference evidence="25" key="2">
    <citation type="submission" date="2025-08" db="UniProtKB">
        <authorList>
            <consortium name="RefSeq"/>
        </authorList>
    </citation>
    <scope>IDENTIFICATION</scope>
    <source>
        <tissue evidence="25">Leaf</tissue>
    </source>
</reference>
<dbReference type="SUPFAM" id="SSF56112">
    <property type="entry name" value="Protein kinase-like (PK-like)"/>
    <property type="match status" value="1"/>
</dbReference>
<dbReference type="InterPro" id="IPR003591">
    <property type="entry name" value="Leu-rich_rpt_typical-subtyp"/>
</dbReference>
<feature type="signal peptide" evidence="22">
    <location>
        <begin position="1"/>
        <end position="20"/>
    </location>
</feature>
<dbReference type="Pfam" id="PF00069">
    <property type="entry name" value="Pkinase"/>
    <property type="match status" value="1"/>
</dbReference>
<dbReference type="GO" id="GO:0004674">
    <property type="term" value="F:protein serine/threonine kinase activity"/>
    <property type="evidence" value="ECO:0007669"/>
    <property type="project" value="UniProtKB-KW"/>
</dbReference>
<dbReference type="InterPro" id="IPR017441">
    <property type="entry name" value="Protein_kinase_ATP_BS"/>
</dbReference>
<dbReference type="GO" id="GO:1905393">
    <property type="term" value="P:plant organ formation"/>
    <property type="evidence" value="ECO:0007669"/>
    <property type="project" value="UniProtKB-ARBA"/>
</dbReference>
<dbReference type="GO" id="GO:0048608">
    <property type="term" value="P:reproductive structure development"/>
    <property type="evidence" value="ECO:0007669"/>
    <property type="project" value="UniProtKB-ARBA"/>
</dbReference>
<dbReference type="InterPro" id="IPR055414">
    <property type="entry name" value="LRR_R13L4/SHOC2-like"/>
</dbReference>
<evidence type="ECO:0000313" key="24">
    <source>
        <dbReference type="Proteomes" id="UP000515151"/>
    </source>
</evidence>
<dbReference type="PROSITE" id="PS50011">
    <property type="entry name" value="PROTEIN_KINASE_DOM"/>
    <property type="match status" value="1"/>
</dbReference>
<dbReference type="InterPro" id="IPR000719">
    <property type="entry name" value="Prot_kinase_dom"/>
</dbReference>
<dbReference type="InterPro" id="IPR050647">
    <property type="entry name" value="Plant_LRR-RLKs"/>
</dbReference>
<feature type="region of interest" description="Disordered" evidence="20">
    <location>
        <begin position="991"/>
        <end position="1015"/>
    </location>
</feature>
<dbReference type="InterPro" id="IPR011009">
    <property type="entry name" value="Kinase-like_dom_sf"/>
</dbReference>
<evidence type="ECO:0000256" key="17">
    <source>
        <dbReference type="ARBA" id="ARBA00023170"/>
    </source>
</evidence>
<evidence type="ECO:0000256" key="3">
    <source>
        <dbReference type="ARBA" id="ARBA00022473"/>
    </source>
</evidence>
<evidence type="ECO:0000256" key="10">
    <source>
        <dbReference type="ARBA" id="ARBA00022729"/>
    </source>
</evidence>
<keyword evidence="10 22" id="KW-0732">Signal</keyword>
<evidence type="ECO:0000256" key="1">
    <source>
        <dbReference type="ARBA" id="ARBA00004162"/>
    </source>
</evidence>
<evidence type="ECO:0000256" key="14">
    <source>
        <dbReference type="ARBA" id="ARBA00022840"/>
    </source>
</evidence>
<dbReference type="Pfam" id="PF23598">
    <property type="entry name" value="LRR_14"/>
    <property type="match status" value="1"/>
</dbReference>
<comment type="similarity">
    <text evidence="2">Belongs to the protein kinase superfamily. Ser/Thr protein kinase family.</text>
</comment>
<evidence type="ECO:0000256" key="11">
    <source>
        <dbReference type="ARBA" id="ARBA00022737"/>
    </source>
</evidence>
<keyword evidence="17 25" id="KW-0675">Receptor</keyword>
<keyword evidence="18" id="KW-0325">Glycoprotein</keyword>
<dbReference type="InterPro" id="IPR013210">
    <property type="entry name" value="LRR_N_plant-typ"/>
</dbReference>
<keyword evidence="24" id="KW-1185">Reference proteome</keyword>
<evidence type="ECO:0000256" key="4">
    <source>
        <dbReference type="ARBA" id="ARBA00022475"/>
    </source>
</evidence>
<dbReference type="GO" id="GO:0033612">
    <property type="term" value="F:receptor serine/threonine kinase binding"/>
    <property type="evidence" value="ECO:0007669"/>
    <property type="project" value="TreeGrafter"/>
</dbReference>
<dbReference type="Proteomes" id="UP000515151">
    <property type="component" value="Chromosome 1"/>
</dbReference>
<comment type="subcellular location">
    <subcellularLocation>
        <location evidence="1">Cell membrane</location>
        <topology evidence="1">Single-pass membrane protein</topology>
    </subcellularLocation>
</comment>
<dbReference type="PANTHER" id="PTHR48056">
    <property type="entry name" value="LRR RECEPTOR-LIKE SERINE/THREONINE-PROTEIN KINASE-RELATED"/>
    <property type="match status" value="1"/>
</dbReference>
<evidence type="ECO:0000256" key="16">
    <source>
        <dbReference type="ARBA" id="ARBA00023136"/>
    </source>
</evidence>
<evidence type="ECO:0000256" key="18">
    <source>
        <dbReference type="ARBA" id="ARBA00023180"/>
    </source>
</evidence>
<sequence length="1015" mass="111917">MIPSIMPFYILLLLLSASSATPPPYVKPSPSPSLSLSNKYTKMASSSSCSSKSTLLYLGSVLLCLMIPCCFSQSMPTYDQSHFFTLMKASFPGNPLSDWDLNGGSGAFCNFTGITCNGLGQVIEFDVTGRSLSGQFPSDICPYLPELRALRLGFNKIRGSFLSSLMNCSLLEELNLTHIYLPGPVPDLSPLKSLRILDMSYNLFSGEFPISVTNLTNLEVLNFNENGEFKLWEIPENISRLGKLKTMILTTCKLKGKIPPSIGNMTSLVDLELSGNYLRGKIPKEIGNLRNLLGLELYYNNLVGSIPEELGNLTELRDLDMSVNQLTGEIPESICRLPHLEVLQLYNNSLSGEIPSSIENSTSLVILSLYINYLSGEVPRNLGQYSNMIELELSENHLSGPLPTAVCRGGKLMYFLVLKNAFSGPIPSSYANCLTLLRFRVSYNHLEGSIPEGILGLPHVSIIDLSYNNLSGPISRTIGNAKNLSELFMENNNISGVLPSEISRATNLVKIDLSSNMLTGPIPSEIGTLRKLNLLMLQNNRFNSLIPSSLSSLKALNVLDVSNNLLSGKIPESLCELLPNSINFSNNRLSGPVPLSLIRGGLVESFAGNPGLCVSVYLDSSDKPFPVCPHNDPRRKLNSFWAIGISAAIIILGAVLFFKRRYSRERAIMEHDESMSSLFFSYDIKSFHRISFDQKEITEAMIDKNIVGRGGSGTVYKIELSSGEVVAVKKLSGQSAKKGFISEDHNPHPILDKGLKTEVETLGSIRHKNIVKLYCYFSSLDCSLLVYEYMPNGNLYDALHKGFVHLDWPTRHRIALGIAQGLAYLHHDLLPAIIHRDIKSTNILLNVNYQPKVADFGIAKVLRARGGKDSTTTVIAGTYGYLAPEYAYSSKATTKCDVYSFGVVLMELVTGKKPVETEFGESKNIIYWISSKVDSKEGTMEVLDKRLSGSFKDEMVQVLRIAVMCTYANPALRPTMNEVVQQLIEADPDRFELTKSSSKTKELPSPKKTKKPPEV</sequence>
<protein>
    <submittedName>
        <fullName evidence="25">Receptor protein-tyrosine kinase CEPR1</fullName>
    </submittedName>
</protein>
<keyword evidence="12 19" id="KW-0547">Nucleotide-binding</keyword>
<evidence type="ECO:0000256" key="8">
    <source>
        <dbReference type="ARBA" id="ARBA00022679"/>
    </source>
</evidence>
<dbReference type="GeneID" id="116192506"/>